<dbReference type="EMBL" id="JAINDJ010000006">
    <property type="protein sequence ID" value="KAG9445187.1"/>
    <property type="molecule type" value="Genomic_DNA"/>
</dbReference>
<evidence type="ECO:0000313" key="2">
    <source>
        <dbReference type="Proteomes" id="UP000825729"/>
    </source>
</evidence>
<organism evidence="1 2">
    <name type="scientific">Aristolochia fimbriata</name>
    <name type="common">White veined hardy Dutchman's pipe vine</name>
    <dbReference type="NCBI Taxonomy" id="158543"/>
    <lineage>
        <taxon>Eukaryota</taxon>
        <taxon>Viridiplantae</taxon>
        <taxon>Streptophyta</taxon>
        <taxon>Embryophyta</taxon>
        <taxon>Tracheophyta</taxon>
        <taxon>Spermatophyta</taxon>
        <taxon>Magnoliopsida</taxon>
        <taxon>Magnoliidae</taxon>
        <taxon>Piperales</taxon>
        <taxon>Aristolochiaceae</taxon>
        <taxon>Aristolochia</taxon>
    </lineage>
</organism>
<name>A0AAV7EBR9_ARIFI</name>
<keyword evidence="2" id="KW-1185">Reference proteome</keyword>
<reference evidence="1 2" key="1">
    <citation type="submission" date="2021-07" db="EMBL/GenBank/DDBJ databases">
        <title>The Aristolochia fimbriata genome: insights into angiosperm evolution, floral development and chemical biosynthesis.</title>
        <authorList>
            <person name="Jiao Y."/>
        </authorList>
    </citation>
    <scope>NUCLEOTIDE SEQUENCE [LARGE SCALE GENOMIC DNA]</scope>
    <source>
        <strain evidence="1">IBCAS-2021</strain>
        <tissue evidence="1">Leaf</tissue>
    </source>
</reference>
<sequence length="108" mass="11836">MDLQTKSLLPRLQCAMLQECFGAESGPQLGSGNWNLQSNWNGLEDHATGKWNLFSKIDNSRSEGIKWVLKAMSPCWVTGGCLPRLPLKCLLLPRTAQNTAHCSGPPSP</sequence>
<dbReference type="AlphaFoldDB" id="A0AAV7EBR9"/>
<gene>
    <name evidence="1" type="ORF">H6P81_016527</name>
</gene>
<evidence type="ECO:0000313" key="1">
    <source>
        <dbReference type="EMBL" id="KAG9445187.1"/>
    </source>
</evidence>
<proteinExistence type="predicted"/>
<dbReference type="Proteomes" id="UP000825729">
    <property type="component" value="Unassembled WGS sequence"/>
</dbReference>
<accession>A0AAV7EBR9</accession>
<comment type="caution">
    <text evidence="1">The sequence shown here is derived from an EMBL/GenBank/DDBJ whole genome shotgun (WGS) entry which is preliminary data.</text>
</comment>
<protein>
    <submittedName>
        <fullName evidence="1">Uncharacterized protein</fullName>
    </submittedName>
</protein>